<organism evidence="2 3">
    <name type="scientific">Devosia crocina</name>
    <dbReference type="NCBI Taxonomy" id="429728"/>
    <lineage>
        <taxon>Bacteria</taxon>
        <taxon>Pseudomonadati</taxon>
        <taxon>Pseudomonadota</taxon>
        <taxon>Alphaproteobacteria</taxon>
        <taxon>Hyphomicrobiales</taxon>
        <taxon>Devosiaceae</taxon>
        <taxon>Devosia</taxon>
    </lineage>
</organism>
<feature type="compositionally biased region" description="Pro residues" evidence="1">
    <location>
        <begin position="11"/>
        <end position="20"/>
    </location>
</feature>
<evidence type="ECO:0000313" key="2">
    <source>
        <dbReference type="EMBL" id="SFV31259.1"/>
    </source>
</evidence>
<proteinExistence type="predicted"/>
<feature type="region of interest" description="Disordered" evidence="1">
    <location>
        <begin position="1"/>
        <end position="27"/>
    </location>
</feature>
<accession>A0A1I7N9D8</accession>
<name>A0A1I7N9D8_9HYPH</name>
<dbReference type="STRING" id="429728.SAMN05216456_1283"/>
<dbReference type="RefSeq" id="WP_092422394.1">
    <property type="nucleotide sequence ID" value="NZ_FPCK01000001.1"/>
</dbReference>
<gene>
    <name evidence="2" type="ORF">SAMN05216456_1283</name>
</gene>
<reference evidence="2 3" key="1">
    <citation type="submission" date="2016-10" db="EMBL/GenBank/DDBJ databases">
        <authorList>
            <person name="de Groot N.N."/>
        </authorList>
    </citation>
    <scope>NUCLEOTIDE SEQUENCE [LARGE SCALE GENOMIC DNA]</scope>
    <source>
        <strain evidence="2 3">IPL20</strain>
    </source>
</reference>
<evidence type="ECO:0000313" key="3">
    <source>
        <dbReference type="Proteomes" id="UP000199074"/>
    </source>
</evidence>
<dbReference type="Proteomes" id="UP000199074">
    <property type="component" value="Unassembled WGS sequence"/>
</dbReference>
<sequence length="70" mass="7745">MAQVLAFPRTPAHPIPPQPAPSAQRQRDMVTAAMQSFMDGDPLTEREQRIVDTVLDCNYFSQLGRLAFGG</sequence>
<protein>
    <submittedName>
        <fullName evidence="2">Uncharacterized protein</fullName>
    </submittedName>
</protein>
<dbReference type="EMBL" id="FPCK01000001">
    <property type="protein sequence ID" value="SFV31259.1"/>
    <property type="molecule type" value="Genomic_DNA"/>
</dbReference>
<keyword evidence="3" id="KW-1185">Reference proteome</keyword>
<evidence type="ECO:0000256" key="1">
    <source>
        <dbReference type="SAM" id="MobiDB-lite"/>
    </source>
</evidence>
<dbReference type="AlphaFoldDB" id="A0A1I7N9D8"/>